<dbReference type="PANTHER" id="PTHR11579">
    <property type="entry name" value="PROTEIN-L-ISOASPARTATE O-METHYLTRANSFERASE"/>
    <property type="match status" value="1"/>
</dbReference>
<comment type="similarity">
    <text evidence="2 8">Belongs to the methyltransferase superfamily. L-isoaspartyl/D-aspartyl protein methyltransferase family.</text>
</comment>
<name>A0A9Q1CIC9_HOLLE</name>
<keyword evidence="3" id="KW-0963">Cytoplasm</keyword>
<dbReference type="GO" id="GO:0004719">
    <property type="term" value="F:protein-L-isoaspartate (D-aspartate) O-methyltransferase activity"/>
    <property type="evidence" value="ECO:0007669"/>
    <property type="project" value="UniProtKB-UniRule"/>
</dbReference>
<evidence type="ECO:0000313" key="9">
    <source>
        <dbReference type="EMBL" id="KAJ8045843.1"/>
    </source>
</evidence>
<proteinExistence type="inferred from homology"/>
<evidence type="ECO:0000313" key="10">
    <source>
        <dbReference type="Proteomes" id="UP001152320"/>
    </source>
</evidence>
<organism evidence="9 10">
    <name type="scientific">Holothuria leucospilota</name>
    <name type="common">Black long sea cucumber</name>
    <name type="synonym">Mertensiothuria leucospilota</name>
    <dbReference type="NCBI Taxonomy" id="206669"/>
    <lineage>
        <taxon>Eukaryota</taxon>
        <taxon>Metazoa</taxon>
        <taxon>Echinodermata</taxon>
        <taxon>Eleutherozoa</taxon>
        <taxon>Echinozoa</taxon>
        <taxon>Holothuroidea</taxon>
        <taxon>Aspidochirotacea</taxon>
        <taxon>Aspidochirotida</taxon>
        <taxon>Holothuriidae</taxon>
        <taxon>Holothuria</taxon>
    </lineage>
</organism>
<gene>
    <name evidence="9" type="ORF">HOLleu_08945</name>
</gene>
<protein>
    <recommendedName>
        <fullName evidence="8">Protein-L-isoaspartate O-methyltransferase</fullName>
        <ecNumber evidence="8">2.1.1.77</ecNumber>
    </recommendedName>
</protein>
<dbReference type="GO" id="GO:0005737">
    <property type="term" value="C:cytoplasm"/>
    <property type="evidence" value="ECO:0007669"/>
    <property type="project" value="UniProtKB-SubCell"/>
</dbReference>
<dbReference type="Pfam" id="PF01135">
    <property type="entry name" value="PCMT"/>
    <property type="match status" value="1"/>
</dbReference>
<evidence type="ECO:0000256" key="5">
    <source>
        <dbReference type="ARBA" id="ARBA00022679"/>
    </source>
</evidence>
<evidence type="ECO:0000256" key="8">
    <source>
        <dbReference type="RuleBase" id="RU003802"/>
    </source>
</evidence>
<dbReference type="Gene3D" id="3.40.50.150">
    <property type="entry name" value="Vaccinia Virus protein VP39"/>
    <property type="match status" value="1"/>
</dbReference>
<dbReference type="EC" id="2.1.1.77" evidence="8"/>
<evidence type="ECO:0000256" key="2">
    <source>
        <dbReference type="ARBA" id="ARBA00005369"/>
    </source>
</evidence>
<dbReference type="AlphaFoldDB" id="A0A9Q1CIC9"/>
<dbReference type="PROSITE" id="PS01279">
    <property type="entry name" value="PCMT"/>
    <property type="match status" value="1"/>
</dbReference>
<dbReference type="InterPro" id="IPR000682">
    <property type="entry name" value="PCMT"/>
</dbReference>
<evidence type="ECO:0000256" key="1">
    <source>
        <dbReference type="ARBA" id="ARBA00004496"/>
    </source>
</evidence>
<sequence>MSYVNIFRRSCLFKSQRYPKEGIHFLLFVLYMGQTLTRAMAWRSSGTTHDELVRKLKQNDVIKTDRVFEAMYAVDRKYYSKYNPYIDSPQSIGYSVTITAPHMHAHALESLKDQLTEGSTVLDVGSGSGYLTACMAVMVGKTGRVVGIDHIPELVQSSIDNIKKGNPELMDRIKMVVLVGDGRQGYEEAAPYDAIHVGAAAAILPKALTDQLKPGGRLIIPVGPSGMSQTLEQYDKQADGTVVKKSLMGVIFVPLTSKENQWPGK</sequence>
<dbReference type="SUPFAM" id="SSF53335">
    <property type="entry name" value="S-adenosyl-L-methionine-dependent methyltransferases"/>
    <property type="match status" value="1"/>
</dbReference>
<keyword evidence="4 8" id="KW-0489">Methyltransferase</keyword>
<comment type="subcellular location">
    <subcellularLocation>
        <location evidence="1">Cytoplasm</location>
    </subcellularLocation>
</comment>
<keyword evidence="5 8" id="KW-0808">Transferase</keyword>
<dbReference type="OrthoDB" id="73890at2759"/>
<evidence type="ECO:0000256" key="6">
    <source>
        <dbReference type="ARBA" id="ARBA00022691"/>
    </source>
</evidence>
<dbReference type="CDD" id="cd02440">
    <property type="entry name" value="AdoMet_MTases"/>
    <property type="match status" value="1"/>
</dbReference>
<comment type="caution">
    <text evidence="9">The sequence shown here is derived from an EMBL/GenBank/DDBJ whole genome shotgun (WGS) entry which is preliminary data.</text>
</comment>
<evidence type="ECO:0000256" key="3">
    <source>
        <dbReference type="ARBA" id="ARBA00022490"/>
    </source>
</evidence>
<dbReference type="PANTHER" id="PTHR11579:SF0">
    <property type="entry name" value="PROTEIN-L-ISOASPARTATE(D-ASPARTATE) O-METHYLTRANSFERASE"/>
    <property type="match status" value="1"/>
</dbReference>
<accession>A0A9Q1CIC9</accession>
<evidence type="ECO:0000256" key="7">
    <source>
        <dbReference type="ARBA" id="ARBA00035815"/>
    </source>
</evidence>
<dbReference type="Proteomes" id="UP001152320">
    <property type="component" value="Chromosome 3"/>
</dbReference>
<comment type="catalytic activity">
    <reaction evidence="7">
        <text>[protein]-L-isoaspartate + S-adenosyl-L-methionine = [protein]-L-isoaspartate alpha-methyl ester + S-adenosyl-L-homocysteine</text>
        <dbReference type="Rhea" id="RHEA:12705"/>
        <dbReference type="Rhea" id="RHEA-COMP:12143"/>
        <dbReference type="Rhea" id="RHEA-COMP:12144"/>
        <dbReference type="ChEBI" id="CHEBI:57856"/>
        <dbReference type="ChEBI" id="CHEBI:59789"/>
        <dbReference type="ChEBI" id="CHEBI:90596"/>
        <dbReference type="ChEBI" id="CHEBI:90598"/>
        <dbReference type="EC" id="2.1.1.77"/>
    </reaction>
    <physiologicalReaction direction="left-to-right" evidence="7">
        <dbReference type="Rhea" id="RHEA:12706"/>
    </physiologicalReaction>
</comment>
<evidence type="ECO:0000256" key="4">
    <source>
        <dbReference type="ARBA" id="ARBA00022603"/>
    </source>
</evidence>
<dbReference type="GO" id="GO:0032259">
    <property type="term" value="P:methylation"/>
    <property type="evidence" value="ECO:0007669"/>
    <property type="project" value="UniProtKB-KW"/>
</dbReference>
<dbReference type="InterPro" id="IPR029063">
    <property type="entry name" value="SAM-dependent_MTases_sf"/>
</dbReference>
<dbReference type="EMBL" id="JAIZAY010000003">
    <property type="protein sequence ID" value="KAJ8045843.1"/>
    <property type="molecule type" value="Genomic_DNA"/>
</dbReference>
<keyword evidence="10" id="KW-1185">Reference proteome</keyword>
<reference evidence="9" key="1">
    <citation type="submission" date="2021-10" db="EMBL/GenBank/DDBJ databases">
        <title>Tropical sea cucumber genome reveals ecological adaptation and Cuvierian tubules defense mechanism.</title>
        <authorList>
            <person name="Chen T."/>
        </authorList>
    </citation>
    <scope>NUCLEOTIDE SEQUENCE</scope>
    <source>
        <strain evidence="9">Nanhai2018</strain>
        <tissue evidence="9">Muscle</tissue>
    </source>
</reference>
<dbReference type="FunFam" id="3.40.50.150:FF:000027">
    <property type="entry name" value="Protein-L-isoaspartate O-methyltransferase"/>
    <property type="match status" value="1"/>
</dbReference>
<dbReference type="NCBIfam" id="TIGR00080">
    <property type="entry name" value="pimt"/>
    <property type="match status" value="1"/>
</dbReference>
<keyword evidence="6 8" id="KW-0949">S-adenosyl-L-methionine</keyword>